<dbReference type="SUPFAM" id="SSF53067">
    <property type="entry name" value="Actin-like ATPase domain"/>
    <property type="match status" value="1"/>
</dbReference>
<dbReference type="AlphaFoldDB" id="A0A9X2NTU4"/>
<gene>
    <name evidence="1" type="ORF">M1B79_08060</name>
</gene>
<dbReference type="InterPro" id="IPR043129">
    <property type="entry name" value="ATPase_NBD"/>
</dbReference>
<evidence type="ECO:0000313" key="1">
    <source>
        <dbReference type="EMBL" id="MCR6504637.1"/>
    </source>
</evidence>
<organism evidence="1 2">
    <name type="scientific">Bacteroides muris</name>
    <name type="common">ex Fokt et al. 2023</name>
    <dbReference type="NCBI Taxonomy" id="2937417"/>
    <lineage>
        <taxon>Bacteria</taxon>
        <taxon>Pseudomonadati</taxon>
        <taxon>Bacteroidota</taxon>
        <taxon>Bacteroidia</taxon>
        <taxon>Bacteroidales</taxon>
        <taxon>Bacteroidaceae</taxon>
        <taxon>Bacteroides</taxon>
    </lineage>
</organism>
<comment type="caution">
    <text evidence="1">The sequence shown here is derived from an EMBL/GenBank/DDBJ whole genome shotgun (WGS) entry which is preliminary data.</text>
</comment>
<reference evidence="1" key="2">
    <citation type="submission" date="2022-04" db="EMBL/GenBank/DDBJ databases">
        <authorList>
            <person name="Fokt H."/>
            <person name="Baines J."/>
        </authorList>
    </citation>
    <scope>NUCLEOTIDE SEQUENCE</scope>
    <source>
        <strain evidence="1">KH365_2</strain>
    </source>
</reference>
<name>A0A9X2NTU4_9BACE</name>
<dbReference type="RefSeq" id="WP_257931392.1">
    <property type="nucleotide sequence ID" value="NZ_JAMZED010000015.1"/>
</dbReference>
<keyword evidence="2" id="KW-1185">Reference proteome</keyword>
<dbReference type="Gene3D" id="3.30.420.150">
    <property type="entry name" value="Exopolyphosphatase. Domain 2"/>
    <property type="match status" value="1"/>
</dbReference>
<accession>A0A9X2NTU4</accession>
<proteinExistence type="predicted"/>
<protein>
    <recommendedName>
        <fullName evidence="3">Ppx/GppA phosphatase domain-containing protein</fullName>
    </recommendedName>
</protein>
<evidence type="ECO:0008006" key="3">
    <source>
        <dbReference type="Google" id="ProtNLM"/>
    </source>
</evidence>
<reference evidence="1" key="1">
    <citation type="journal article" date="2022" name="Arch. Microbiol.">
        <title>Bacteroides muris sp. nov. isolated from the cecum of wild-derived house mice.</title>
        <authorList>
            <person name="Fokt H."/>
            <person name="Unni R."/>
            <person name="Repnik U."/>
            <person name="Schmitz R.A."/>
            <person name="Bramkamp M."/>
            <person name="Baines J.F."/>
            <person name="Unterweger D."/>
        </authorList>
    </citation>
    <scope>NUCLEOTIDE SEQUENCE</scope>
    <source>
        <strain evidence="1">KH365_2</strain>
    </source>
</reference>
<dbReference type="Proteomes" id="UP001143192">
    <property type="component" value="Unassembled WGS sequence"/>
</dbReference>
<dbReference type="EMBL" id="JAMZED010000015">
    <property type="protein sequence ID" value="MCR6504637.1"/>
    <property type="molecule type" value="Genomic_DNA"/>
</dbReference>
<sequence length="1057" mass="120654">MSSVDLNIIERGLKGQEWTAEKGPITAGDLAKISEQRTNNSSALNALPTPFARFFVVKEAFRRALEEVKNPKKNAGDAYNRLVSDTLDVFELLYNLTFHEGRWDDTRKIVIREWELATDLKNLKNQVPILGSAVENYFTSDLKASGNRLFFVVLIDNGRDYLLATSSPFTGFVTPPDLDKKVDHRGNGTTSFMGKRYQQMPSLVRKSGGTYFRDIRLFGARDKDFKNYMFYLVDNSPLGDEMKELRDYIKQIQITDPDINKNWQPQFKPIISENSNELFVNGLPVGKDSGLSTVNFFNDTLIKLPFRLSKDYYQPMAYVGADDNRDYDFMLPISHEALSLIEGDFQCVCKVTNAKVIVTLKYKGKEYTKDYYVDSDNFGSRGRIVNLQRENISFNLAVFPNILSPNRNENNYFKVMAVINDATAEYRPVSINNMEMSFFFKNDDSRFEAIETIDRDNTHAKFGVRPAVVRSEQNDEREIDAGSKFYEIFNSQFDAISLRFTLDSGTCEGVLLPNWKRAQRTQDSYTYAVDLGTTNTYISCSKLGRDNEPEQLNMGEPMVAFLHDFKRSSQHSLVSVIENAIAPKCRKNFNTEFVPALIDGSIYRFPIRTALCVKKGDRSKPSLFDNCNIAFFYEKSIGLGNQSILTDIKWEDSHEKELRLFIRELLLIIKTDVLQKNGLLANTKLIWFRPLSFKGTIKDTYTTIWQEEAKNLLNIGSPQIDCVSESEAPYYYFSKKNSFNSVDAVSIVDIGGGSSDFIYFADGKPQIANSVHFGCDVLWGNGFSGFDNDRVNGIYERFVETVHLGDHTDELEQLNIKMCSDREVSTKDIINFWLSNDNRCEITKKLKEAYKPLFLYHFASIVYFMAKMYKAKNLACPRSVLFCGNGSRYIDGLLSSDKATIKELVATIFKNIYGDIKDIQVILPDSRKECTCYGGLYRNSDVEVPDEFNFQGVSDKVYENVEQLKADFPSISRDLLNTFVSFNKLYATLLRILISKGELDNPVDESEIINLISSGLQDSLEKNFKTQVIQKLKDSEVYHDSVFFLPIIDNVLELTKI</sequence>
<evidence type="ECO:0000313" key="2">
    <source>
        <dbReference type="Proteomes" id="UP001143192"/>
    </source>
</evidence>